<dbReference type="EMBL" id="JBHTLD010000260">
    <property type="protein sequence ID" value="MFD1188372.1"/>
    <property type="molecule type" value="Genomic_DNA"/>
</dbReference>
<reference evidence="2" key="1">
    <citation type="journal article" date="2019" name="Int. J. Syst. Evol. Microbiol.">
        <title>The Global Catalogue of Microorganisms (GCM) 10K type strain sequencing project: providing services to taxonomists for standard genome sequencing and annotation.</title>
        <authorList>
            <consortium name="The Broad Institute Genomics Platform"/>
            <consortium name="The Broad Institute Genome Sequencing Center for Infectious Disease"/>
            <person name="Wu L."/>
            <person name="Ma J."/>
        </authorList>
    </citation>
    <scope>NUCLEOTIDE SEQUENCE [LARGE SCALE GENOMIC DNA]</scope>
    <source>
        <strain evidence="2">JCM 31319</strain>
    </source>
</reference>
<proteinExistence type="predicted"/>
<comment type="caution">
    <text evidence="1">The sequence shown here is derived from an EMBL/GenBank/DDBJ whole genome shotgun (WGS) entry which is preliminary data.</text>
</comment>
<keyword evidence="2" id="KW-1185">Reference proteome</keyword>
<protein>
    <submittedName>
        <fullName evidence="1">Uncharacterized protein</fullName>
    </submittedName>
</protein>
<accession>A0ABW3SV95</accession>
<dbReference type="Proteomes" id="UP001597094">
    <property type="component" value="Unassembled WGS sequence"/>
</dbReference>
<name>A0ABW3SV95_9BACT</name>
<sequence length="167" mass="19233">MQEHILLPLKRISPSKYTAISKCAYSVVLSNSCLKPLLPYPPANHLGNVIHECIRLIVINRINTDLEFNDNWSQLIEREEKALENMGFGFLTPLTENVPGYAIKRMQVKLLLKRRGRVRVSKLERNQKKSILTEKWLEAKDSLIGGFADLITNFDGHIKLSDFKRLF</sequence>
<organism evidence="1 2">
    <name type="scientific">Pontibacter rugosus</name>
    <dbReference type="NCBI Taxonomy" id="1745966"/>
    <lineage>
        <taxon>Bacteria</taxon>
        <taxon>Pseudomonadati</taxon>
        <taxon>Bacteroidota</taxon>
        <taxon>Cytophagia</taxon>
        <taxon>Cytophagales</taxon>
        <taxon>Hymenobacteraceae</taxon>
        <taxon>Pontibacter</taxon>
    </lineage>
</organism>
<gene>
    <name evidence="1" type="ORF">ACFQ2O_19330</name>
</gene>
<dbReference type="RefSeq" id="WP_377531871.1">
    <property type="nucleotide sequence ID" value="NZ_JBHTLD010000260.1"/>
</dbReference>
<evidence type="ECO:0000313" key="1">
    <source>
        <dbReference type="EMBL" id="MFD1188372.1"/>
    </source>
</evidence>
<evidence type="ECO:0000313" key="2">
    <source>
        <dbReference type="Proteomes" id="UP001597094"/>
    </source>
</evidence>